<evidence type="ECO:0000313" key="3">
    <source>
        <dbReference type="Proteomes" id="UP000014254"/>
    </source>
</evidence>
<feature type="coiled-coil region" evidence="1">
    <location>
        <begin position="191"/>
        <end position="218"/>
    </location>
</feature>
<protein>
    <submittedName>
        <fullName evidence="2">Uncharacterized protein</fullName>
    </submittedName>
</protein>
<organism evidence="2 3">
    <name type="scientific">Mucor circinelloides f. circinelloides (strain 1006PhL)</name>
    <name type="common">Mucormycosis agent</name>
    <name type="synonym">Calyptromyces circinelloides</name>
    <dbReference type="NCBI Taxonomy" id="1220926"/>
    <lineage>
        <taxon>Eukaryota</taxon>
        <taxon>Fungi</taxon>
        <taxon>Fungi incertae sedis</taxon>
        <taxon>Mucoromycota</taxon>
        <taxon>Mucoromycotina</taxon>
        <taxon>Mucoromycetes</taxon>
        <taxon>Mucorales</taxon>
        <taxon>Mucorineae</taxon>
        <taxon>Mucoraceae</taxon>
        <taxon>Mucor</taxon>
    </lineage>
</organism>
<dbReference type="OMA" id="ARANHET"/>
<keyword evidence="1" id="KW-0175">Coiled coil</keyword>
<feature type="coiled-coil region" evidence="1">
    <location>
        <begin position="134"/>
        <end position="161"/>
    </location>
</feature>
<keyword evidence="3" id="KW-1185">Reference proteome</keyword>
<dbReference type="InParanoid" id="S2JEZ3"/>
<reference evidence="3" key="1">
    <citation type="submission" date="2013-05" db="EMBL/GenBank/DDBJ databases">
        <title>The Genome sequence of Mucor circinelloides f. circinelloides 1006PhL.</title>
        <authorList>
            <consortium name="The Broad Institute Genomics Platform"/>
            <person name="Cuomo C."/>
            <person name="Earl A."/>
            <person name="Findley K."/>
            <person name="Lee S.C."/>
            <person name="Walker B."/>
            <person name="Young S."/>
            <person name="Zeng Q."/>
            <person name="Gargeya S."/>
            <person name="Fitzgerald M."/>
            <person name="Haas B."/>
            <person name="Abouelleil A."/>
            <person name="Allen A.W."/>
            <person name="Alvarado L."/>
            <person name="Arachchi H.M."/>
            <person name="Berlin A.M."/>
            <person name="Chapman S.B."/>
            <person name="Gainer-Dewar J."/>
            <person name="Goldberg J."/>
            <person name="Griggs A."/>
            <person name="Gujja S."/>
            <person name="Hansen M."/>
            <person name="Howarth C."/>
            <person name="Imamovic A."/>
            <person name="Ireland A."/>
            <person name="Larimer J."/>
            <person name="McCowan C."/>
            <person name="Murphy C."/>
            <person name="Pearson M."/>
            <person name="Poon T.W."/>
            <person name="Priest M."/>
            <person name="Roberts A."/>
            <person name="Saif S."/>
            <person name="Shea T."/>
            <person name="Sisk P."/>
            <person name="Sykes S."/>
            <person name="Wortman J."/>
            <person name="Nusbaum C."/>
            <person name="Birren B."/>
        </authorList>
    </citation>
    <scope>NUCLEOTIDE SEQUENCE [LARGE SCALE GENOMIC DNA]</scope>
    <source>
        <strain evidence="3">1006PhL</strain>
    </source>
</reference>
<feature type="coiled-coil region" evidence="1">
    <location>
        <begin position="281"/>
        <end position="322"/>
    </location>
</feature>
<dbReference type="AlphaFoldDB" id="S2JEZ3"/>
<feature type="coiled-coil region" evidence="1">
    <location>
        <begin position="386"/>
        <end position="420"/>
    </location>
</feature>
<name>S2JEZ3_MUCC1</name>
<feature type="coiled-coil region" evidence="1">
    <location>
        <begin position="64"/>
        <end position="91"/>
    </location>
</feature>
<gene>
    <name evidence="2" type="ORF">HMPREF1544_04770</name>
</gene>
<dbReference type="VEuPathDB" id="FungiDB:HMPREF1544_04770"/>
<dbReference type="Proteomes" id="UP000014254">
    <property type="component" value="Unassembled WGS sequence"/>
</dbReference>
<dbReference type="OrthoDB" id="2262146at2759"/>
<sequence length="422" mass="47907">MHCHSIDQFLEVGSKCPICNKIIDKTKKNRYLRIYLSDIDSSGSSKAVVRSELKKSLTESNHKIIALQTELSNTKAKLDEARANHETALIQARTSKDTVKEITETMQSLKMDCQQVADARDDYMMKLKSVKLCNQTLIDELKESQKSYNSINKELNSLRSKKEKCSTCEKKPLNSIGVVEAVTSTNSSSNSQDYRSKYLDLQKQNNDLLEKKKILEKKFVELTISANSSNVAQEITYHAPQHHQQGNGTHSRENKLLIDISRLKKSKDKMYKEKCNFQGKYNATNIQLKEMQANKEALLGEIKALKEKLKASDESVALLEQAKQDWQDDTSSTKERLKTSLENVILLKNLNQKYAAEIVVVHSKLAASEQMMQAFQENELVVSKELDELKSMLESANISNNDLSSEIVTLKEKLATATRSWF</sequence>
<proteinExistence type="predicted"/>
<evidence type="ECO:0000256" key="1">
    <source>
        <dbReference type="SAM" id="Coils"/>
    </source>
</evidence>
<dbReference type="EMBL" id="KE123951">
    <property type="protein sequence ID" value="EPB88419.1"/>
    <property type="molecule type" value="Genomic_DNA"/>
</dbReference>
<evidence type="ECO:0000313" key="2">
    <source>
        <dbReference type="EMBL" id="EPB88419.1"/>
    </source>
</evidence>
<accession>S2JEZ3</accession>